<dbReference type="CDD" id="cd01392">
    <property type="entry name" value="HTH_LacI"/>
    <property type="match status" value="1"/>
</dbReference>
<dbReference type="InterPro" id="IPR028082">
    <property type="entry name" value="Peripla_BP_I"/>
</dbReference>
<feature type="domain" description="HTH lacI-type" evidence="4">
    <location>
        <begin position="4"/>
        <end position="58"/>
    </location>
</feature>
<keyword evidence="1" id="KW-0805">Transcription regulation</keyword>
<dbReference type="InterPro" id="IPR046335">
    <property type="entry name" value="LacI/GalR-like_sensor"/>
</dbReference>
<dbReference type="SUPFAM" id="SSF47413">
    <property type="entry name" value="lambda repressor-like DNA-binding domains"/>
    <property type="match status" value="1"/>
</dbReference>
<dbReference type="PROSITE" id="PS00356">
    <property type="entry name" value="HTH_LACI_1"/>
    <property type="match status" value="1"/>
</dbReference>
<dbReference type="InterPro" id="IPR000843">
    <property type="entry name" value="HTH_LacI"/>
</dbReference>
<keyword evidence="2" id="KW-0238">DNA-binding</keyword>
<evidence type="ECO:0000259" key="4">
    <source>
        <dbReference type="PROSITE" id="PS50932"/>
    </source>
</evidence>
<evidence type="ECO:0000256" key="1">
    <source>
        <dbReference type="ARBA" id="ARBA00023015"/>
    </source>
</evidence>
<dbReference type="GO" id="GO:0003700">
    <property type="term" value="F:DNA-binding transcription factor activity"/>
    <property type="evidence" value="ECO:0007669"/>
    <property type="project" value="TreeGrafter"/>
</dbReference>
<gene>
    <name evidence="5" type="ORF">K8V81_06665</name>
</gene>
<evidence type="ECO:0000256" key="2">
    <source>
        <dbReference type="ARBA" id="ARBA00023125"/>
    </source>
</evidence>
<reference evidence="5" key="2">
    <citation type="submission" date="2021-09" db="EMBL/GenBank/DDBJ databases">
        <authorList>
            <person name="Gilroy R."/>
        </authorList>
    </citation>
    <scope>NUCLEOTIDE SEQUENCE</scope>
    <source>
        <strain evidence="5">ChiGjej5B5-22894</strain>
    </source>
</reference>
<dbReference type="Pfam" id="PF00356">
    <property type="entry name" value="LacI"/>
    <property type="match status" value="1"/>
</dbReference>
<dbReference type="AlphaFoldDB" id="A0A921MWS0"/>
<dbReference type="Gene3D" id="3.40.50.2300">
    <property type="match status" value="2"/>
</dbReference>
<sequence>MEGITLADVAREAGVSSAAASMALNDRPGVSRRTRERVLLAARHLGYRRRRRGAGLIGVLPTDLGNPYHTDVIAGIEAEAETLGLGVVIAHGRRDGEHLGRQLQRLLELDVDGIVAVTTWLSPHALEAAARLVPVVVIGRMQDAVIGTDTVRNHDQAGAALAVRHLVERGHRRLAHVTLSSRPGPALRRIGFLAEAERLGLRETSRVIGPDPHAAQEGIELLLRALRREDPEAPTAVFAANDIAAVEVLHRAADLGVPVPERLSVVGYDSSAVALTVRPHLTSVNQPRQAMGKLAARMLQERAAGRSQDAVSVVEPVLTVRGSTGAGPMLRRGP</sequence>
<dbReference type="Pfam" id="PF13377">
    <property type="entry name" value="Peripla_BP_3"/>
    <property type="match status" value="1"/>
</dbReference>
<dbReference type="EMBL" id="DYUE01000154">
    <property type="protein sequence ID" value="HJG91391.1"/>
    <property type="molecule type" value="Genomic_DNA"/>
</dbReference>
<protein>
    <submittedName>
        <fullName evidence="5">LacI family transcriptional regulator</fullName>
    </submittedName>
</protein>
<reference evidence="5" key="1">
    <citation type="journal article" date="2021" name="PeerJ">
        <title>Extensive microbial diversity within the chicken gut microbiome revealed by metagenomics and culture.</title>
        <authorList>
            <person name="Gilroy R."/>
            <person name="Ravi A."/>
            <person name="Getino M."/>
            <person name="Pursley I."/>
            <person name="Horton D.L."/>
            <person name="Alikhan N.F."/>
            <person name="Baker D."/>
            <person name="Gharbi K."/>
            <person name="Hall N."/>
            <person name="Watson M."/>
            <person name="Adriaenssens E.M."/>
            <person name="Foster-Nyarko E."/>
            <person name="Jarju S."/>
            <person name="Secka A."/>
            <person name="Antonio M."/>
            <person name="Oren A."/>
            <person name="Chaudhuri R.R."/>
            <person name="La Ragione R."/>
            <person name="Hildebrand F."/>
            <person name="Pallen M.J."/>
        </authorList>
    </citation>
    <scope>NUCLEOTIDE SEQUENCE</scope>
    <source>
        <strain evidence="5">ChiGjej5B5-22894</strain>
    </source>
</reference>
<evidence type="ECO:0000313" key="6">
    <source>
        <dbReference type="Proteomes" id="UP000742460"/>
    </source>
</evidence>
<proteinExistence type="predicted"/>
<dbReference type="Proteomes" id="UP000742460">
    <property type="component" value="Unassembled WGS sequence"/>
</dbReference>
<dbReference type="SMART" id="SM00354">
    <property type="entry name" value="HTH_LACI"/>
    <property type="match status" value="1"/>
</dbReference>
<dbReference type="PROSITE" id="PS50932">
    <property type="entry name" value="HTH_LACI_2"/>
    <property type="match status" value="1"/>
</dbReference>
<comment type="caution">
    <text evidence="5">The sequence shown here is derived from an EMBL/GenBank/DDBJ whole genome shotgun (WGS) entry which is preliminary data.</text>
</comment>
<dbReference type="GO" id="GO:0000976">
    <property type="term" value="F:transcription cis-regulatory region binding"/>
    <property type="evidence" value="ECO:0007669"/>
    <property type="project" value="TreeGrafter"/>
</dbReference>
<dbReference type="CDD" id="cd06267">
    <property type="entry name" value="PBP1_LacI_sugar_binding-like"/>
    <property type="match status" value="1"/>
</dbReference>
<dbReference type="PANTHER" id="PTHR30146:SF155">
    <property type="entry name" value="ALANINE RACEMASE"/>
    <property type="match status" value="1"/>
</dbReference>
<accession>A0A921MWS0</accession>
<dbReference type="SUPFAM" id="SSF53822">
    <property type="entry name" value="Periplasmic binding protein-like I"/>
    <property type="match status" value="1"/>
</dbReference>
<evidence type="ECO:0000256" key="3">
    <source>
        <dbReference type="ARBA" id="ARBA00023163"/>
    </source>
</evidence>
<dbReference type="Gene3D" id="1.10.260.40">
    <property type="entry name" value="lambda repressor-like DNA-binding domains"/>
    <property type="match status" value="1"/>
</dbReference>
<organism evidence="5 6">
    <name type="scientific">Brachybacterium massiliense</name>
    <dbReference type="NCBI Taxonomy" id="1755098"/>
    <lineage>
        <taxon>Bacteria</taxon>
        <taxon>Bacillati</taxon>
        <taxon>Actinomycetota</taxon>
        <taxon>Actinomycetes</taxon>
        <taxon>Micrococcales</taxon>
        <taxon>Dermabacteraceae</taxon>
        <taxon>Brachybacterium</taxon>
    </lineage>
</organism>
<dbReference type="PANTHER" id="PTHR30146">
    <property type="entry name" value="LACI-RELATED TRANSCRIPTIONAL REPRESSOR"/>
    <property type="match status" value="1"/>
</dbReference>
<dbReference type="InterPro" id="IPR010982">
    <property type="entry name" value="Lambda_DNA-bd_dom_sf"/>
</dbReference>
<keyword evidence="3" id="KW-0804">Transcription</keyword>
<evidence type="ECO:0000313" key="5">
    <source>
        <dbReference type="EMBL" id="HJG91391.1"/>
    </source>
</evidence>
<name>A0A921MWS0_9MICO</name>